<comment type="caution">
    <text evidence="1">The sequence shown here is derived from an EMBL/GenBank/DDBJ whole genome shotgun (WGS) entry which is preliminary data.</text>
</comment>
<evidence type="ECO:0000313" key="3">
    <source>
        <dbReference type="Proteomes" id="UP000685013"/>
    </source>
</evidence>
<organism evidence="1 3">
    <name type="scientific">Cucurbita argyrosperma subsp. sororia</name>
    <dbReference type="NCBI Taxonomy" id="37648"/>
    <lineage>
        <taxon>Eukaryota</taxon>
        <taxon>Viridiplantae</taxon>
        <taxon>Streptophyta</taxon>
        <taxon>Embryophyta</taxon>
        <taxon>Tracheophyta</taxon>
        <taxon>Spermatophyta</taxon>
        <taxon>Magnoliopsida</taxon>
        <taxon>eudicotyledons</taxon>
        <taxon>Gunneridae</taxon>
        <taxon>Pentapetalae</taxon>
        <taxon>rosids</taxon>
        <taxon>fabids</taxon>
        <taxon>Cucurbitales</taxon>
        <taxon>Cucurbitaceae</taxon>
        <taxon>Cucurbiteae</taxon>
        <taxon>Cucurbita</taxon>
    </lineage>
</organism>
<sequence length="189" mass="21130">MAFLLKAPPSFPWKSSPFDKSSWNPSFKELLFTSRKTSCRPCRKNTIFGAPCGLCGQGILVSETLNHHCTISCLMSLLLLGPIISLLRKLLAAAVMDQLFPWPSLCFSKTPNDTLRLHDDAATVSKKLFRRAVDMAHWLPLHPLLAQPPPTVLTFNRIRLWRGNNENNCSSGGSEDLDLTLSKEVHVIF</sequence>
<evidence type="ECO:0000313" key="1">
    <source>
        <dbReference type="EMBL" id="KAG6582389.1"/>
    </source>
</evidence>
<accession>A0AAV6MLJ0</accession>
<proteinExistence type="predicted"/>
<dbReference type="AlphaFoldDB" id="A0AAV6MLJ0"/>
<reference evidence="1" key="2">
    <citation type="submission" date="2021-03" db="EMBL/GenBank/DDBJ databases">
        <authorList>
            <person name="Barrera-Redondo J."/>
        </authorList>
    </citation>
    <scope>NUCLEOTIDE SEQUENCE</scope>
    <source>
        <strain evidence="1">JBR-2021</strain>
        <tissue evidence="1">Leaves</tissue>
    </source>
</reference>
<keyword evidence="3" id="KW-1185">Reference proteome</keyword>
<evidence type="ECO:0000313" key="2">
    <source>
        <dbReference type="EMBL" id="KAG6582743.1"/>
    </source>
</evidence>
<dbReference type="EMBL" id="JAGKQH010000014">
    <property type="protein sequence ID" value="KAG6582389.1"/>
    <property type="molecule type" value="Genomic_DNA"/>
</dbReference>
<name>A0AAV6MLJ0_9ROSI</name>
<reference evidence="1 3" key="1">
    <citation type="journal article" date="2021" name="Hortic Res">
        <title>The domestication of Cucurbita argyrosperma as revealed by the genome of its wild relative.</title>
        <authorList>
            <person name="Barrera-Redondo J."/>
            <person name="Sanchez-de la Vega G."/>
            <person name="Aguirre-Liguori J.A."/>
            <person name="Castellanos-Morales G."/>
            <person name="Gutierrez-Guerrero Y.T."/>
            <person name="Aguirre-Dugua X."/>
            <person name="Aguirre-Planter E."/>
            <person name="Tenaillon M.I."/>
            <person name="Lira-Saade R."/>
            <person name="Eguiarte L.E."/>
        </authorList>
    </citation>
    <scope>NUCLEOTIDE SEQUENCE [LARGE SCALE GENOMIC DNA]</scope>
    <source>
        <strain evidence="1">JBR-2021</strain>
    </source>
</reference>
<dbReference type="EMBL" id="JAGKQH010000014">
    <property type="protein sequence ID" value="KAG6582743.1"/>
    <property type="molecule type" value="Genomic_DNA"/>
</dbReference>
<feature type="non-terminal residue" evidence="1">
    <location>
        <position position="1"/>
    </location>
</feature>
<dbReference type="Proteomes" id="UP000685013">
    <property type="component" value="Chromosome 14"/>
</dbReference>
<gene>
    <name evidence="1" type="ORF">SDJN03_22391</name>
    <name evidence="2" type="ORF">SDJN03_22745</name>
</gene>
<protein>
    <submittedName>
        <fullName evidence="1">Uncharacterized protein</fullName>
    </submittedName>
</protein>